<dbReference type="RefSeq" id="WP_193150483.1">
    <property type="nucleotide sequence ID" value="NZ_CP041235.1"/>
</dbReference>
<reference evidence="3 4" key="1">
    <citation type="submission" date="2019-06" db="EMBL/GenBank/DDBJ databases">
        <title>Sulfurimonas gotlandica sp. nov., a chemoautotrophic and psychrotolerant epsilonproteobacterium isolated from a pelagic redoxcline, and an emended description of the genus Sulfurimonas.</title>
        <authorList>
            <person name="Wang S."/>
            <person name="Jiang L."/>
            <person name="Shao Z."/>
        </authorList>
    </citation>
    <scope>NUCLEOTIDE SEQUENCE [LARGE SCALE GENOMIC DNA]</scope>
    <source>
        <strain evidence="3 4">S2-6</strain>
    </source>
</reference>
<gene>
    <name evidence="3" type="ORF">FJR45_10440</name>
</gene>
<dbReference type="Gene3D" id="1.20.120.1220">
    <property type="match status" value="1"/>
</dbReference>
<dbReference type="AlphaFoldDB" id="A0A7M1B3T6"/>
<organism evidence="3 4">
    <name type="scientific">Sulfurimonas sediminis</name>
    <dbReference type="NCBI Taxonomy" id="2590020"/>
    <lineage>
        <taxon>Bacteria</taxon>
        <taxon>Pseudomonadati</taxon>
        <taxon>Campylobacterota</taxon>
        <taxon>Epsilonproteobacteria</taxon>
        <taxon>Campylobacterales</taxon>
        <taxon>Sulfurimonadaceae</taxon>
        <taxon>Sulfurimonas</taxon>
    </lineage>
</organism>
<evidence type="ECO:0000313" key="3">
    <source>
        <dbReference type="EMBL" id="QOP44340.1"/>
    </source>
</evidence>
<feature type="transmembrane region" description="Helical" evidence="1">
    <location>
        <begin position="25"/>
        <end position="42"/>
    </location>
</feature>
<feature type="transmembrane region" description="Helical" evidence="1">
    <location>
        <begin position="49"/>
        <end position="71"/>
    </location>
</feature>
<keyword evidence="1" id="KW-1133">Transmembrane helix</keyword>
<dbReference type="Pfam" id="PF01478">
    <property type="entry name" value="Peptidase_A24"/>
    <property type="match status" value="1"/>
</dbReference>
<keyword evidence="1" id="KW-0472">Membrane</keyword>
<evidence type="ECO:0000259" key="2">
    <source>
        <dbReference type="Pfam" id="PF01478"/>
    </source>
</evidence>
<keyword evidence="1" id="KW-0812">Transmembrane</keyword>
<evidence type="ECO:0000256" key="1">
    <source>
        <dbReference type="SAM" id="Phobius"/>
    </source>
</evidence>
<feature type="transmembrane region" description="Helical" evidence="1">
    <location>
        <begin position="114"/>
        <end position="131"/>
    </location>
</feature>
<proteinExistence type="predicted"/>
<name>A0A7M1B3T6_9BACT</name>
<dbReference type="GO" id="GO:0004190">
    <property type="term" value="F:aspartic-type endopeptidase activity"/>
    <property type="evidence" value="ECO:0007669"/>
    <property type="project" value="InterPro"/>
</dbReference>
<keyword evidence="4" id="KW-1185">Reference proteome</keyword>
<feature type="domain" description="Prepilin type IV endopeptidase peptidase" evidence="2">
    <location>
        <begin position="6"/>
        <end position="105"/>
    </location>
</feature>
<dbReference type="KEGG" id="ssei:FJR45_10440"/>
<protein>
    <submittedName>
        <fullName evidence="3">Prepilin peptidase</fullName>
    </submittedName>
</protein>
<dbReference type="InterPro" id="IPR000045">
    <property type="entry name" value="Prepilin_IV_endopep_pep"/>
</dbReference>
<evidence type="ECO:0000313" key="4">
    <source>
        <dbReference type="Proteomes" id="UP000593719"/>
    </source>
</evidence>
<sequence>MIIFVYFIIIASVLSYIDSKKRVIPDRIILPAFAVLVILKWWDADLSVYDLYAVLIVLVIFIIPVILNMAFGGGDLRFGAFCALFVGLPQVGYFIIFSGLIHLVILAALKKKSYGFAPAMSIAAILSYTIGKL</sequence>
<accession>A0A7M1B3T6</accession>
<feature type="transmembrane region" description="Helical" evidence="1">
    <location>
        <begin position="91"/>
        <end position="109"/>
    </location>
</feature>
<dbReference type="GO" id="GO:0016020">
    <property type="term" value="C:membrane"/>
    <property type="evidence" value="ECO:0007669"/>
    <property type="project" value="InterPro"/>
</dbReference>
<dbReference type="EMBL" id="CP041235">
    <property type="protein sequence ID" value="QOP44340.1"/>
    <property type="molecule type" value="Genomic_DNA"/>
</dbReference>
<dbReference type="Proteomes" id="UP000593719">
    <property type="component" value="Chromosome"/>
</dbReference>